<dbReference type="RefSeq" id="WP_408157329.1">
    <property type="nucleotide sequence ID" value="NZ_JAQQFM010000004.1"/>
</dbReference>
<comment type="caution">
    <text evidence="1">The sequence shown here is derived from an EMBL/GenBank/DDBJ whole genome shotgun (WGS) entry which is preliminary data.</text>
</comment>
<keyword evidence="2" id="KW-1185">Reference proteome</keyword>
<organism evidence="1 2">
    <name type="scientific">Herbaspirillum lusitanum</name>
    <dbReference type="NCBI Taxonomy" id="213312"/>
    <lineage>
        <taxon>Bacteria</taxon>
        <taxon>Pseudomonadati</taxon>
        <taxon>Pseudomonadota</taxon>
        <taxon>Betaproteobacteria</taxon>
        <taxon>Burkholderiales</taxon>
        <taxon>Oxalobacteraceae</taxon>
        <taxon>Herbaspirillum</taxon>
    </lineage>
</organism>
<dbReference type="EMBL" id="JAQQFM010000004">
    <property type="protein sequence ID" value="MFL9924561.1"/>
    <property type="molecule type" value="Genomic_DNA"/>
</dbReference>
<dbReference type="Pfam" id="PF05159">
    <property type="entry name" value="Capsule_synth"/>
    <property type="match status" value="1"/>
</dbReference>
<evidence type="ECO:0000313" key="2">
    <source>
        <dbReference type="Proteomes" id="UP001629246"/>
    </source>
</evidence>
<dbReference type="SUPFAM" id="SSF53756">
    <property type="entry name" value="UDP-Glycosyltransferase/glycogen phosphorylase"/>
    <property type="match status" value="1"/>
</dbReference>
<name>A0ABW9A6P5_9BURK</name>
<evidence type="ECO:0000313" key="1">
    <source>
        <dbReference type="EMBL" id="MFL9924561.1"/>
    </source>
</evidence>
<sequence length="447" mass="50347">MKLAFFVLADLFVPLMLSTGACLKKHHGHTACYLNFLPSDHKLLSKNTDQYFPKHLASLDGCKDGVEIMFSESEVEGMVNFMQLKHGGSLQEWHARVNAVARYVHRFMQAEQPDAFVLWNGQDHIGQVISVLCRAKNIPVVYMENGYFSNTLQADPQGVNAAASLAQLNYEEIMSLAQAVPTSAAGHDSAPEFAFQPLSRSESALIALAHRTNKNYYSTYPEQRGTSRLKSWRIKRYRNTIPNDAAQLPEHFAFVPFQVHDDTQVLLNSRLVHSVEEFFKTVHAAIRRTCGPDYPIIVKEHPEDLGRYDYEPLRKQFPDVIWFRKFDIETLLDRADMVCVINSSVGLQAVRRKKPTVVLGESFYSKPEIAFVVKHLDELDTMVAKAAQGVDAQMAEHIDQFIDALNQTLFVKGTWKHPACVQAAPAVALRLTELFGKSEQKLPSLAA</sequence>
<reference evidence="1 2" key="1">
    <citation type="journal article" date="2024" name="Chem. Sci.">
        <title>Discovery of megapolipeptins by genome mining of a Burkholderiales bacteria collection.</title>
        <authorList>
            <person name="Paulo B.S."/>
            <person name="Recchia M.J.J."/>
            <person name="Lee S."/>
            <person name="Fergusson C.H."/>
            <person name="Romanowski S.B."/>
            <person name="Hernandez A."/>
            <person name="Krull N."/>
            <person name="Liu D.Y."/>
            <person name="Cavanagh H."/>
            <person name="Bos A."/>
            <person name="Gray C.A."/>
            <person name="Murphy B.T."/>
            <person name="Linington R.G."/>
            <person name="Eustaquio A.S."/>
        </authorList>
    </citation>
    <scope>NUCLEOTIDE SEQUENCE [LARGE SCALE GENOMIC DNA]</scope>
    <source>
        <strain evidence="1 2">RL21-008-BIB-A</strain>
    </source>
</reference>
<accession>A0ABW9A6P5</accession>
<dbReference type="Proteomes" id="UP001629246">
    <property type="component" value="Unassembled WGS sequence"/>
</dbReference>
<dbReference type="PROSITE" id="PS51257">
    <property type="entry name" value="PROKAR_LIPOPROTEIN"/>
    <property type="match status" value="1"/>
</dbReference>
<proteinExistence type="predicted"/>
<dbReference type="InterPro" id="IPR007833">
    <property type="entry name" value="Capsule_polysaccharide_synth"/>
</dbReference>
<gene>
    <name evidence="1" type="ORF">PQR62_09805</name>
</gene>
<protein>
    <submittedName>
        <fullName evidence="1">Capsular biosynthesis protein</fullName>
    </submittedName>
</protein>